<name>A0A9D4EA32_DREPO</name>
<proteinExistence type="predicted"/>
<organism evidence="1 2">
    <name type="scientific">Dreissena polymorpha</name>
    <name type="common">Zebra mussel</name>
    <name type="synonym">Mytilus polymorpha</name>
    <dbReference type="NCBI Taxonomy" id="45954"/>
    <lineage>
        <taxon>Eukaryota</taxon>
        <taxon>Metazoa</taxon>
        <taxon>Spiralia</taxon>
        <taxon>Lophotrochozoa</taxon>
        <taxon>Mollusca</taxon>
        <taxon>Bivalvia</taxon>
        <taxon>Autobranchia</taxon>
        <taxon>Heteroconchia</taxon>
        <taxon>Euheterodonta</taxon>
        <taxon>Imparidentia</taxon>
        <taxon>Neoheterodontei</taxon>
        <taxon>Myida</taxon>
        <taxon>Dreissenoidea</taxon>
        <taxon>Dreissenidae</taxon>
        <taxon>Dreissena</taxon>
    </lineage>
</organism>
<reference evidence="1" key="1">
    <citation type="journal article" date="2019" name="bioRxiv">
        <title>The Genome of the Zebra Mussel, Dreissena polymorpha: A Resource for Invasive Species Research.</title>
        <authorList>
            <person name="McCartney M.A."/>
            <person name="Auch B."/>
            <person name="Kono T."/>
            <person name="Mallez S."/>
            <person name="Zhang Y."/>
            <person name="Obille A."/>
            <person name="Becker A."/>
            <person name="Abrahante J.E."/>
            <person name="Garbe J."/>
            <person name="Badalamenti J.P."/>
            <person name="Herman A."/>
            <person name="Mangelson H."/>
            <person name="Liachko I."/>
            <person name="Sullivan S."/>
            <person name="Sone E.D."/>
            <person name="Koren S."/>
            <person name="Silverstein K.A.T."/>
            <person name="Beckman K.B."/>
            <person name="Gohl D.M."/>
        </authorList>
    </citation>
    <scope>NUCLEOTIDE SEQUENCE</scope>
    <source>
        <strain evidence="1">Duluth1</strain>
        <tissue evidence="1">Whole animal</tissue>
    </source>
</reference>
<comment type="caution">
    <text evidence="1">The sequence shown here is derived from an EMBL/GenBank/DDBJ whole genome shotgun (WGS) entry which is preliminary data.</text>
</comment>
<dbReference type="EMBL" id="JAIWYP010000009">
    <property type="protein sequence ID" value="KAH3774600.1"/>
    <property type="molecule type" value="Genomic_DNA"/>
</dbReference>
<gene>
    <name evidence="1" type="ORF">DPMN_175982</name>
</gene>
<dbReference type="AlphaFoldDB" id="A0A9D4EA32"/>
<sequence>MENRREASVVLGYCSNKYRCPVHKWCKNYSEVIAIMYLKQRFDLKAPFSCTGSKEHLSNT</sequence>
<accession>A0A9D4EA32</accession>
<dbReference type="Proteomes" id="UP000828390">
    <property type="component" value="Unassembled WGS sequence"/>
</dbReference>
<protein>
    <submittedName>
        <fullName evidence="1">Uncharacterized protein</fullName>
    </submittedName>
</protein>
<reference evidence="1" key="2">
    <citation type="submission" date="2020-11" db="EMBL/GenBank/DDBJ databases">
        <authorList>
            <person name="McCartney M.A."/>
            <person name="Auch B."/>
            <person name="Kono T."/>
            <person name="Mallez S."/>
            <person name="Becker A."/>
            <person name="Gohl D.M."/>
            <person name="Silverstein K.A.T."/>
            <person name="Koren S."/>
            <person name="Bechman K.B."/>
            <person name="Herman A."/>
            <person name="Abrahante J.E."/>
            <person name="Garbe J."/>
        </authorList>
    </citation>
    <scope>NUCLEOTIDE SEQUENCE</scope>
    <source>
        <strain evidence="1">Duluth1</strain>
        <tissue evidence="1">Whole animal</tissue>
    </source>
</reference>
<evidence type="ECO:0000313" key="1">
    <source>
        <dbReference type="EMBL" id="KAH3774600.1"/>
    </source>
</evidence>
<evidence type="ECO:0000313" key="2">
    <source>
        <dbReference type="Proteomes" id="UP000828390"/>
    </source>
</evidence>
<keyword evidence="2" id="KW-1185">Reference proteome</keyword>